<protein>
    <submittedName>
        <fullName evidence="2">Uncharacterized protein</fullName>
    </submittedName>
</protein>
<keyword evidence="1" id="KW-0812">Transmembrane</keyword>
<gene>
    <name evidence="2" type="ORF">QGM71_19595</name>
</gene>
<proteinExistence type="predicted"/>
<accession>A0ABU6KK30</accession>
<sequence>MNGSMWKIIFVQENFIGRILSYIGVIIIISGLIAGYNMSTYVHYVDGYGNEERFFEWTSFFVLAGGSFLFGVALLGFSEVINLLHIISGRINSLKLTNENKKPSIYEENHEIEDMVKSKEWTLQESDEQKIYQLFSDKAILEIKPTEVEENCIVRLQDREGPLSPYVTVVDVSGMMASEVQDVELKQHLIAWYNEQT</sequence>
<feature type="transmembrane region" description="Helical" evidence="1">
    <location>
        <begin position="59"/>
        <end position="84"/>
    </location>
</feature>
<dbReference type="Proteomes" id="UP001335737">
    <property type="component" value="Unassembled WGS sequence"/>
</dbReference>
<keyword evidence="3" id="KW-1185">Reference proteome</keyword>
<evidence type="ECO:0000256" key="1">
    <source>
        <dbReference type="SAM" id="Phobius"/>
    </source>
</evidence>
<keyword evidence="1" id="KW-0472">Membrane</keyword>
<organism evidence="2 3">
    <name type="scientific">Virgibacillus tibetensis</name>
    <dbReference type="NCBI Taxonomy" id="3042313"/>
    <lineage>
        <taxon>Bacteria</taxon>
        <taxon>Bacillati</taxon>
        <taxon>Bacillota</taxon>
        <taxon>Bacilli</taxon>
        <taxon>Bacillales</taxon>
        <taxon>Bacillaceae</taxon>
        <taxon>Virgibacillus</taxon>
    </lineage>
</organism>
<evidence type="ECO:0000313" key="2">
    <source>
        <dbReference type="EMBL" id="MEC5425677.1"/>
    </source>
</evidence>
<comment type="caution">
    <text evidence="2">The sequence shown here is derived from an EMBL/GenBank/DDBJ whole genome shotgun (WGS) entry which is preliminary data.</text>
</comment>
<feature type="transmembrane region" description="Helical" evidence="1">
    <location>
        <begin position="20"/>
        <end position="39"/>
    </location>
</feature>
<name>A0ABU6KK30_9BACI</name>
<keyword evidence="1" id="KW-1133">Transmembrane helix</keyword>
<dbReference type="EMBL" id="JARZFX010000018">
    <property type="protein sequence ID" value="MEC5425677.1"/>
    <property type="molecule type" value="Genomic_DNA"/>
</dbReference>
<evidence type="ECO:0000313" key="3">
    <source>
        <dbReference type="Proteomes" id="UP001335737"/>
    </source>
</evidence>
<dbReference type="RefSeq" id="WP_327609213.1">
    <property type="nucleotide sequence ID" value="NZ_JARZFX010000018.1"/>
</dbReference>
<reference evidence="2 3" key="1">
    <citation type="journal article" date="2024" name="Int. J. Syst. Evol. Microbiol.">
        <title>Virgibacillus tibetensis sp. nov., isolated from salt lake on the Tibetan Plateau of China.</title>
        <authorList>
            <person name="Phurbu D."/>
            <person name="Liu Z.-X."/>
            <person name="Wang R."/>
            <person name="Zheng Y.-Y."/>
            <person name="Liu H.-C."/>
            <person name="Zhou Y.-G."/>
            <person name="Yu Y.-J."/>
            <person name="Li A.-H."/>
        </authorList>
    </citation>
    <scope>NUCLEOTIDE SEQUENCE [LARGE SCALE GENOMIC DNA]</scope>
    <source>
        <strain evidence="2 3">C22-A2</strain>
    </source>
</reference>